<dbReference type="PANTHER" id="PTHR45138:SF9">
    <property type="entry name" value="DIGUANYLATE CYCLASE DGCM-RELATED"/>
    <property type="match status" value="1"/>
</dbReference>
<dbReference type="NCBIfam" id="TIGR00254">
    <property type="entry name" value="GGDEF"/>
    <property type="match status" value="1"/>
</dbReference>
<dbReference type="CDD" id="cd01949">
    <property type="entry name" value="GGDEF"/>
    <property type="match status" value="1"/>
</dbReference>
<dbReference type="Pfam" id="PF00990">
    <property type="entry name" value="GGDEF"/>
    <property type="match status" value="1"/>
</dbReference>
<reference evidence="3 4" key="1">
    <citation type="submission" date="2024-03" db="EMBL/GenBank/DDBJ databases">
        <title>Human intestinal bacterial collection.</title>
        <authorList>
            <person name="Pauvert C."/>
            <person name="Hitch T.C.A."/>
            <person name="Clavel T."/>
        </authorList>
    </citation>
    <scope>NUCLEOTIDE SEQUENCE [LARGE SCALE GENOMIC DNA]</scope>
    <source>
        <strain evidence="3 4">CLA-AA-H255</strain>
    </source>
</reference>
<dbReference type="SMART" id="SM00267">
    <property type="entry name" value="GGDEF"/>
    <property type="match status" value="1"/>
</dbReference>
<dbReference type="InterPro" id="IPR029787">
    <property type="entry name" value="Nucleotide_cyclase"/>
</dbReference>
<protein>
    <submittedName>
        <fullName evidence="3">GGDEF domain-containing protein</fullName>
        <ecNumber evidence="3">2.7.7.65</ecNumber>
    </submittedName>
</protein>
<dbReference type="InterPro" id="IPR000160">
    <property type="entry name" value="GGDEF_dom"/>
</dbReference>
<dbReference type="Gene3D" id="3.30.70.270">
    <property type="match status" value="1"/>
</dbReference>
<dbReference type="PANTHER" id="PTHR45138">
    <property type="entry name" value="REGULATORY COMPONENTS OF SENSORY TRANSDUCTION SYSTEM"/>
    <property type="match status" value="1"/>
</dbReference>
<dbReference type="EC" id="2.7.7.65" evidence="3"/>
<keyword evidence="3" id="KW-0808">Transferase</keyword>
<dbReference type="PROSITE" id="PS50887">
    <property type="entry name" value="GGDEF"/>
    <property type="match status" value="1"/>
</dbReference>
<organism evidence="3 4">
    <name type="scientific">[Lactobacillus] rogosae</name>
    <dbReference type="NCBI Taxonomy" id="706562"/>
    <lineage>
        <taxon>Bacteria</taxon>
        <taxon>Bacillati</taxon>
        <taxon>Bacillota</taxon>
        <taxon>Clostridia</taxon>
        <taxon>Lachnospirales</taxon>
        <taxon>Lachnospiraceae</taxon>
        <taxon>Lachnospira</taxon>
    </lineage>
</organism>
<dbReference type="Proteomes" id="UP001442364">
    <property type="component" value="Unassembled WGS sequence"/>
</dbReference>
<keyword evidence="4" id="KW-1185">Reference proteome</keyword>
<dbReference type="EMBL" id="JBBMER010000005">
    <property type="protein sequence ID" value="MEQ2379934.1"/>
    <property type="molecule type" value="Genomic_DNA"/>
</dbReference>
<dbReference type="PROSITE" id="PS50885">
    <property type="entry name" value="HAMP"/>
    <property type="match status" value="1"/>
</dbReference>
<gene>
    <name evidence="3" type="ORF">WMO14_08585</name>
</gene>
<accession>A0ABV1BW15</accession>
<evidence type="ECO:0000313" key="4">
    <source>
        <dbReference type="Proteomes" id="UP001442364"/>
    </source>
</evidence>
<dbReference type="Gene3D" id="6.10.340.10">
    <property type="match status" value="1"/>
</dbReference>
<feature type="domain" description="GGDEF" evidence="2">
    <location>
        <begin position="118"/>
        <end position="251"/>
    </location>
</feature>
<dbReference type="SUPFAM" id="SSF55073">
    <property type="entry name" value="Nucleotide cyclase"/>
    <property type="match status" value="1"/>
</dbReference>
<dbReference type="RefSeq" id="WP_022501860.1">
    <property type="nucleotide sequence ID" value="NZ_DAWDOP010000026.1"/>
</dbReference>
<comment type="caution">
    <text evidence="3">The sequence shown here is derived from an EMBL/GenBank/DDBJ whole genome shotgun (WGS) entry which is preliminary data.</text>
</comment>
<proteinExistence type="predicted"/>
<name>A0ABV1BW15_9FIRM</name>
<dbReference type="InterPro" id="IPR043128">
    <property type="entry name" value="Rev_trsase/Diguanyl_cyclase"/>
</dbReference>
<dbReference type="GO" id="GO:0052621">
    <property type="term" value="F:diguanylate cyclase activity"/>
    <property type="evidence" value="ECO:0007669"/>
    <property type="project" value="UniProtKB-EC"/>
</dbReference>
<evidence type="ECO:0000313" key="3">
    <source>
        <dbReference type="EMBL" id="MEQ2379934.1"/>
    </source>
</evidence>
<dbReference type="InterPro" id="IPR050469">
    <property type="entry name" value="Diguanylate_Cyclase"/>
</dbReference>
<feature type="domain" description="HAMP" evidence="1">
    <location>
        <begin position="22"/>
        <end position="75"/>
    </location>
</feature>
<sequence>MLCLAFVFFVLAIFIVQIFITKNVLAPIEQIMNVFNDIKATQDYSKRLPKSNSVEMNQLSDEINGLLTHIEDENIQEKERQRHLRELAECDPLTGINNKKAIEQKMLAMVQSATDKKVRISVGFLDIDDFKDYNTNYGHQEGDNVIKFVANTLKENFKGEVGRNGGDEFVFGYEGDISKEELDRKVKKVYDILNKGYTRGDLLKNMSVPCSIGIVTAIGGSFDYAKLLKEADNAMYDAKINGKNTYVIREL</sequence>
<evidence type="ECO:0000259" key="2">
    <source>
        <dbReference type="PROSITE" id="PS50887"/>
    </source>
</evidence>
<evidence type="ECO:0000259" key="1">
    <source>
        <dbReference type="PROSITE" id="PS50885"/>
    </source>
</evidence>
<dbReference type="InterPro" id="IPR003660">
    <property type="entry name" value="HAMP_dom"/>
</dbReference>
<keyword evidence="3" id="KW-0548">Nucleotidyltransferase</keyword>